<dbReference type="PROSITE" id="PS01076">
    <property type="entry name" value="ACETATE_KINASE_2"/>
    <property type="match status" value="1"/>
</dbReference>
<evidence type="ECO:0000256" key="5">
    <source>
        <dbReference type="ARBA" id="ARBA00022741"/>
    </source>
</evidence>
<gene>
    <name evidence="9 11" type="primary">buk</name>
    <name evidence="11" type="ORF">PML95_05905</name>
</gene>
<evidence type="ECO:0000256" key="2">
    <source>
        <dbReference type="ARBA" id="ARBA00008748"/>
    </source>
</evidence>
<dbReference type="EMBL" id="CP116507">
    <property type="protein sequence ID" value="WCG21938.1"/>
    <property type="molecule type" value="Genomic_DNA"/>
</dbReference>
<dbReference type="Pfam" id="PF00871">
    <property type="entry name" value="Acetate_kinase"/>
    <property type="match status" value="1"/>
</dbReference>
<evidence type="ECO:0000313" key="12">
    <source>
        <dbReference type="Proteomes" id="UP001179600"/>
    </source>
</evidence>
<comment type="subcellular location">
    <subcellularLocation>
        <location evidence="1 9">Cytoplasm</location>
    </subcellularLocation>
</comment>
<evidence type="ECO:0000313" key="11">
    <source>
        <dbReference type="EMBL" id="WCG21938.1"/>
    </source>
</evidence>
<dbReference type="EC" id="2.7.2.7" evidence="9"/>
<dbReference type="InterPro" id="IPR023865">
    <property type="entry name" value="Aliphatic_acid_kinase_CS"/>
</dbReference>
<dbReference type="PRINTS" id="PR00471">
    <property type="entry name" value="ACETATEKNASE"/>
</dbReference>
<evidence type="ECO:0000256" key="10">
    <source>
        <dbReference type="RuleBase" id="RU003835"/>
    </source>
</evidence>
<dbReference type="PIRSF" id="PIRSF036458">
    <property type="entry name" value="Butyrate_kin"/>
    <property type="match status" value="1"/>
</dbReference>
<evidence type="ECO:0000256" key="9">
    <source>
        <dbReference type="HAMAP-Rule" id="MF_00542"/>
    </source>
</evidence>
<dbReference type="Gene3D" id="3.30.420.40">
    <property type="match status" value="2"/>
</dbReference>
<comment type="catalytic activity">
    <reaction evidence="8 9">
        <text>butanoate + ATP = butanoyl phosphate + ADP</text>
        <dbReference type="Rhea" id="RHEA:13585"/>
        <dbReference type="ChEBI" id="CHEBI:17968"/>
        <dbReference type="ChEBI" id="CHEBI:30616"/>
        <dbReference type="ChEBI" id="CHEBI:58079"/>
        <dbReference type="ChEBI" id="CHEBI:456216"/>
        <dbReference type="EC" id="2.7.2.7"/>
    </reaction>
</comment>
<dbReference type="GO" id="GO:0047761">
    <property type="term" value="F:butyrate kinase activity"/>
    <property type="evidence" value="ECO:0007669"/>
    <property type="project" value="UniProtKB-UniRule"/>
</dbReference>
<proteinExistence type="inferred from homology"/>
<dbReference type="GO" id="GO:0005737">
    <property type="term" value="C:cytoplasm"/>
    <property type="evidence" value="ECO:0007669"/>
    <property type="project" value="UniProtKB-SubCell"/>
</dbReference>
<dbReference type="NCBIfam" id="TIGR02707">
    <property type="entry name" value="butyr_kinase"/>
    <property type="match status" value="1"/>
</dbReference>
<dbReference type="NCBIfam" id="NF002834">
    <property type="entry name" value="PRK03011.1-5"/>
    <property type="match status" value="1"/>
</dbReference>
<comment type="similarity">
    <text evidence="2 9 10">Belongs to the acetokinase family.</text>
</comment>
<evidence type="ECO:0000256" key="4">
    <source>
        <dbReference type="ARBA" id="ARBA00022679"/>
    </source>
</evidence>
<dbReference type="GO" id="GO:0006083">
    <property type="term" value="P:acetate metabolic process"/>
    <property type="evidence" value="ECO:0007669"/>
    <property type="project" value="TreeGrafter"/>
</dbReference>
<dbReference type="Proteomes" id="UP001179600">
    <property type="component" value="Chromosome"/>
</dbReference>
<dbReference type="GO" id="GO:0005524">
    <property type="term" value="F:ATP binding"/>
    <property type="evidence" value="ECO:0007669"/>
    <property type="project" value="UniProtKB-KW"/>
</dbReference>
<dbReference type="InterPro" id="IPR011245">
    <property type="entry name" value="Butyrate_kin"/>
</dbReference>
<keyword evidence="6 9" id="KW-0418">Kinase</keyword>
<dbReference type="PANTHER" id="PTHR21060">
    <property type="entry name" value="ACETATE KINASE"/>
    <property type="match status" value="1"/>
</dbReference>
<protein>
    <recommendedName>
        <fullName evidence="9">Probable butyrate kinase</fullName>
        <shortName evidence="9">BK</shortName>
        <ecNumber evidence="9">2.7.2.7</ecNumber>
    </recommendedName>
    <alternativeName>
        <fullName evidence="9">Branched-chain carboxylic acid kinase</fullName>
    </alternativeName>
</protein>
<dbReference type="RefSeq" id="WP_248852597.1">
    <property type="nucleotide sequence ID" value="NZ_CP097044.1"/>
</dbReference>
<evidence type="ECO:0000256" key="7">
    <source>
        <dbReference type="ARBA" id="ARBA00022840"/>
    </source>
</evidence>
<organism evidence="11 12">
    <name type="scientific">Vagococcus lutrae</name>
    <dbReference type="NCBI Taxonomy" id="81947"/>
    <lineage>
        <taxon>Bacteria</taxon>
        <taxon>Bacillati</taxon>
        <taxon>Bacillota</taxon>
        <taxon>Bacilli</taxon>
        <taxon>Lactobacillales</taxon>
        <taxon>Enterococcaceae</taxon>
        <taxon>Vagococcus</taxon>
    </lineage>
</organism>
<keyword evidence="3 9" id="KW-0963">Cytoplasm</keyword>
<keyword evidence="7 9" id="KW-0067">ATP-binding</keyword>
<dbReference type="PANTHER" id="PTHR21060:SF3">
    <property type="entry name" value="BUTYRATE KINASE 2-RELATED"/>
    <property type="match status" value="1"/>
</dbReference>
<dbReference type="CDD" id="cd24011">
    <property type="entry name" value="ASKHA_NBD_BK"/>
    <property type="match status" value="1"/>
</dbReference>
<evidence type="ECO:0000256" key="6">
    <source>
        <dbReference type="ARBA" id="ARBA00022777"/>
    </source>
</evidence>
<dbReference type="AlphaFoldDB" id="A0AAE9XL50"/>
<evidence type="ECO:0000256" key="8">
    <source>
        <dbReference type="ARBA" id="ARBA00048596"/>
    </source>
</evidence>
<evidence type="ECO:0000256" key="1">
    <source>
        <dbReference type="ARBA" id="ARBA00004496"/>
    </source>
</evidence>
<dbReference type="HAMAP" id="MF_00542">
    <property type="entry name" value="Butyrate_kinase"/>
    <property type="match status" value="1"/>
</dbReference>
<accession>A0AAE9XL50</accession>
<dbReference type="InterPro" id="IPR043129">
    <property type="entry name" value="ATPase_NBD"/>
</dbReference>
<keyword evidence="4 9" id="KW-0808">Transferase</keyword>
<sequence>MEQYRIVVINPGSTSTKVSYYENDKEVVNENLFHPTESLEKYARVSDQYDYRLAIILDFLKAHDIDVTKLDAVVGRGGMLPPVDAGAYFVNDEMIEWLTNRADIDHASNLGAVLANGIRNQAKADCIAMIYDPITVDQFWDLSRVSGLKGVKRRSIGHMLNMRSVALQTAEQMNKPYEDLNLIVVHLGSGSSISAHYQGRMVDLILDDEGPFSVERSGGLSLKELIPMCYEMSEEDITVLTRKKGGMISYLNTNSGIEVEERIQNGDEEAAYILEAMAYQVAKGIGSAATVLSGKVDGIVITGGLAYSERLTDWVKERVSFIGNVIVSPGENEMYALAMGANRILTGDEVGHTFSLPKA</sequence>
<reference evidence="11" key="1">
    <citation type="submission" date="2023-01" db="EMBL/GenBank/DDBJ databases">
        <title>Oxazolidinone resistance genes in florfenicol resistant enterococci from beef cattle and veal calves at slaughter.</title>
        <authorList>
            <person name="Biggel M."/>
        </authorList>
    </citation>
    <scope>NUCLEOTIDE SEQUENCE</scope>
    <source>
        <strain evidence="11">K204-1</strain>
    </source>
</reference>
<dbReference type="PROSITE" id="PS01075">
    <property type="entry name" value="ACETATE_KINASE_1"/>
    <property type="match status" value="1"/>
</dbReference>
<keyword evidence="5 9" id="KW-0547">Nucleotide-binding</keyword>
<evidence type="ECO:0000256" key="3">
    <source>
        <dbReference type="ARBA" id="ARBA00022490"/>
    </source>
</evidence>
<dbReference type="GO" id="GO:0008776">
    <property type="term" value="F:acetate kinase activity"/>
    <property type="evidence" value="ECO:0007669"/>
    <property type="project" value="TreeGrafter"/>
</dbReference>
<dbReference type="SUPFAM" id="SSF53067">
    <property type="entry name" value="Actin-like ATPase domain"/>
    <property type="match status" value="2"/>
</dbReference>
<name>A0AAE9XL50_9ENTE</name>
<dbReference type="InterPro" id="IPR000890">
    <property type="entry name" value="Aliphatic_acid_kin_short-chain"/>
</dbReference>